<evidence type="ECO:0000313" key="2">
    <source>
        <dbReference type="EMBL" id="CDG19636.1"/>
    </source>
</evidence>
<accession>A0A068QY87</accession>
<feature type="transmembrane region" description="Helical" evidence="1">
    <location>
        <begin position="12"/>
        <end position="29"/>
    </location>
</feature>
<name>A0A068QY87_9GAMM</name>
<dbReference type="HOGENOM" id="CLU_3319482_0_0_6"/>
<dbReference type="EMBL" id="FO704550">
    <property type="protein sequence ID" value="CDG19636.1"/>
    <property type="molecule type" value="Genomic_DNA"/>
</dbReference>
<keyword evidence="1" id="KW-0812">Transmembrane</keyword>
<sequence length="39" mass="4696">MQIINNILNVYFLIYITIAIFTYVLGYTYQIEFFKKLGI</sequence>
<proteinExistence type="predicted"/>
<gene>
    <name evidence="2" type="ORF">XDD1_3951</name>
</gene>
<keyword evidence="1" id="KW-0472">Membrane</keyword>
<dbReference type="KEGG" id="xdo:XDD1_3951"/>
<keyword evidence="1" id="KW-1133">Transmembrane helix</keyword>
<dbReference type="AlphaFoldDB" id="A0A068QY87"/>
<dbReference type="Proteomes" id="UP000032721">
    <property type="component" value="Chromosome"/>
</dbReference>
<evidence type="ECO:0000256" key="1">
    <source>
        <dbReference type="SAM" id="Phobius"/>
    </source>
</evidence>
<evidence type="ECO:0000313" key="3">
    <source>
        <dbReference type="Proteomes" id="UP000032721"/>
    </source>
</evidence>
<organism evidence="2 3">
    <name type="scientific">Xenorhabdus doucetiae</name>
    <dbReference type="NCBI Taxonomy" id="351671"/>
    <lineage>
        <taxon>Bacteria</taxon>
        <taxon>Pseudomonadati</taxon>
        <taxon>Pseudomonadota</taxon>
        <taxon>Gammaproteobacteria</taxon>
        <taxon>Enterobacterales</taxon>
        <taxon>Morganellaceae</taxon>
        <taxon>Xenorhabdus</taxon>
    </lineage>
</organism>
<reference evidence="2 3" key="1">
    <citation type="submission" date="2013-07" db="EMBL/GenBank/DDBJ databases">
        <authorList>
            <person name="Genoscope - CEA"/>
        </authorList>
    </citation>
    <scope>NUCLEOTIDE SEQUENCE [LARGE SCALE GENOMIC DNA]</scope>
    <source>
        <strain evidence="3">FRM16 / DSM 17909</strain>
    </source>
</reference>
<protein>
    <submittedName>
        <fullName evidence="2">Uncharacterized protein</fullName>
    </submittedName>
</protein>